<evidence type="ECO:0000256" key="5">
    <source>
        <dbReference type="PIRSR" id="PIRSR001365-2"/>
    </source>
</evidence>
<feature type="binding site" evidence="5">
    <location>
        <position position="224"/>
    </location>
    <ligand>
        <name>pyruvate</name>
        <dbReference type="ChEBI" id="CHEBI:15361"/>
    </ligand>
</feature>
<proteinExistence type="inferred from homology"/>
<dbReference type="InterPro" id="IPR002220">
    <property type="entry name" value="DapA-like"/>
</dbReference>
<evidence type="ECO:0000256" key="2">
    <source>
        <dbReference type="ARBA" id="ARBA00023239"/>
    </source>
</evidence>
<feature type="active site" description="Schiff-base intermediate with substrate" evidence="4">
    <location>
        <position position="181"/>
    </location>
</feature>
<dbReference type="InterPro" id="IPR013785">
    <property type="entry name" value="Aldolase_TIM"/>
</dbReference>
<dbReference type="GO" id="GO:0008840">
    <property type="term" value="F:4-hydroxy-tetrahydrodipicolinate synthase activity"/>
    <property type="evidence" value="ECO:0007669"/>
    <property type="project" value="TreeGrafter"/>
</dbReference>
<name>A0A6B8RFQ8_9BACL</name>
<dbReference type="Proteomes" id="UP000426246">
    <property type="component" value="Chromosome"/>
</dbReference>
<keyword evidence="2 3" id="KW-0456">Lyase</keyword>
<dbReference type="Pfam" id="PF00701">
    <property type="entry name" value="DHDPS"/>
    <property type="match status" value="1"/>
</dbReference>
<evidence type="ECO:0000256" key="1">
    <source>
        <dbReference type="ARBA" id="ARBA00007592"/>
    </source>
</evidence>
<accession>A0A6B8RFQ8</accession>
<dbReference type="KEGG" id="ppsc:EHS13_05130"/>
<dbReference type="SMART" id="SM01130">
    <property type="entry name" value="DHDPS"/>
    <property type="match status" value="1"/>
</dbReference>
<feature type="active site" description="Proton donor/acceptor" evidence="4">
    <location>
        <position position="153"/>
    </location>
</feature>
<comment type="similarity">
    <text evidence="1 3">Belongs to the DapA family.</text>
</comment>
<dbReference type="AlphaFoldDB" id="A0A6B8RFQ8"/>
<organism evidence="6 7">
    <name type="scientific">Paenibacillus psychroresistens</name>
    <dbReference type="NCBI Taxonomy" id="1778678"/>
    <lineage>
        <taxon>Bacteria</taxon>
        <taxon>Bacillati</taxon>
        <taxon>Bacillota</taxon>
        <taxon>Bacilli</taxon>
        <taxon>Bacillales</taxon>
        <taxon>Paenibacillaceae</taxon>
        <taxon>Paenibacillus</taxon>
    </lineage>
</organism>
<evidence type="ECO:0000313" key="6">
    <source>
        <dbReference type="EMBL" id="QGQ94332.1"/>
    </source>
</evidence>
<dbReference type="PRINTS" id="PR00146">
    <property type="entry name" value="DHPICSNTHASE"/>
</dbReference>
<dbReference type="Gene3D" id="3.20.20.70">
    <property type="entry name" value="Aldolase class I"/>
    <property type="match status" value="1"/>
</dbReference>
<gene>
    <name evidence="6" type="ORF">EHS13_05130</name>
</gene>
<dbReference type="PANTHER" id="PTHR12128:SF66">
    <property type="entry name" value="4-HYDROXY-2-OXOGLUTARATE ALDOLASE, MITOCHONDRIAL"/>
    <property type="match status" value="1"/>
</dbReference>
<evidence type="ECO:0000256" key="4">
    <source>
        <dbReference type="PIRSR" id="PIRSR001365-1"/>
    </source>
</evidence>
<dbReference type="EMBL" id="CP034235">
    <property type="protein sequence ID" value="QGQ94332.1"/>
    <property type="molecule type" value="Genomic_DNA"/>
</dbReference>
<dbReference type="PIRSF" id="PIRSF001365">
    <property type="entry name" value="DHDPS"/>
    <property type="match status" value="1"/>
</dbReference>
<evidence type="ECO:0000313" key="7">
    <source>
        <dbReference type="Proteomes" id="UP000426246"/>
    </source>
</evidence>
<evidence type="ECO:0000256" key="3">
    <source>
        <dbReference type="PIRNR" id="PIRNR001365"/>
    </source>
</evidence>
<keyword evidence="7" id="KW-1185">Reference proteome</keyword>
<dbReference type="PANTHER" id="PTHR12128">
    <property type="entry name" value="DIHYDRODIPICOLINATE SYNTHASE"/>
    <property type="match status" value="1"/>
</dbReference>
<protein>
    <submittedName>
        <fullName evidence="6">Dihydrodipicolinate synthase family protein</fullName>
    </submittedName>
</protein>
<dbReference type="CDD" id="cd00408">
    <property type="entry name" value="DHDPS-like"/>
    <property type="match status" value="1"/>
</dbReference>
<feature type="binding site" evidence="5">
    <location>
        <position position="65"/>
    </location>
    <ligand>
        <name>pyruvate</name>
        <dbReference type="ChEBI" id="CHEBI:15361"/>
    </ligand>
</feature>
<reference evidence="7" key="1">
    <citation type="submission" date="2018-11" db="EMBL/GenBank/DDBJ databases">
        <title>Complete genome sequence of Paenibacillus sp. ML311-T8.</title>
        <authorList>
            <person name="Nam Y.-D."/>
            <person name="Kang J."/>
            <person name="Chung W.-H."/>
            <person name="Park Y.S."/>
        </authorList>
    </citation>
    <scope>NUCLEOTIDE SEQUENCE [LARGE SCALE GENOMIC DNA]</scope>
    <source>
        <strain evidence="7">ML311-T8</strain>
    </source>
</reference>
<dbReference type="SUPFAM" id="SSF51569">
    <property type="entry name" value="Aldolase"/>
    <property type="match status" value="1"/>
</dbReference>
<sequence>MEESQLVLHKEVSFLNTKQKILEGVIVPMVTPITAAGDVDYEGAVELAKWLVHNGMDGLFLAGTTGRFSHFTPLQNMKICSAVAKAVGNQVTIYGGACDSGLHRILENVRLMKEAGADFVVTTAPYYLPYAMHEAEDVLRKVADVSPLPVIYYNIPPFVGYGLRAEFLTEMADHPNVVGYKDSANDIVHHLDVLKFTKDKSFNVLSGKEKTFIEGFKAGSKGLVVAFANVYPKLYADLLQSVKQGNWSQAEILQKKAIQNLEDYYIAAYNARPVFSTMMIYMEDLLRNQGIQVKLS</sequence>